<accession>A0A6C0BLV1</accession>
<reference evidence="1" key="1">
    <citation type="journal article" date="2020" name="Nature">
        <title>Giant virus diversity and host interactions through global metagenomics.</title>
        <authorList>
            <person name="Schulz F."/>
            <person name="Roux S."/>
            <person name="Paez-Espino D."/>
            <person name="Jungbluth S."/>
            <person name="Walsh D.A."/>
            <person name="Denef V.J."/>
            <person name="McMahon K.D."/>
            <person name="Konstantinidis K.T."/>
            <person name="Eloe-Fadrosh E.A."/>
            <person name="Kyrpides N.C."/>
            <person name="Woyke T."/>
        </authorList>
    </citation>
    <scope>NUCLEOTIDE SEQUENCE</scope>
    <source>
        <strain evidence="1">GVMAG-M-3300017651-5</strain>
    </source>
</reference>
<dbReference type="EMBL" id="MN739195">
    <property type="protein sequence ID" value="QHS93020.1"/>
    <property type="molecule type" value="Genomic_DNA"/>
</dbReference>
<name>A0A6C0BLV1_9ZZZZ</name>
<proteinExistence type="predicted"/>
<dbReference type="SUPFAM" id="SSF69065">
    <property type="entry name" value="RNase III domain-like"/>
    <property type="match status" value="1"/>
</dbReference>
<dbReference type="InterPro" id="IPR036389">
    <property type="entry name" value="RNase_III_sf"/>
</dbReference>
<evidence type="ECO:0000313" key="1">
    <source>
        <dbReference type="EMBL" id="QHS93020.1"/>
    </source>
</evidence>
<dbReference type="GO" id="GO:0006396">
    <property type="term" value="P:RNA processing"/>
    <property type="evidence" value="ECO:0007669"/>
    <property type="project" value="InterPro"/>
</dbReference>
<dbReference type="AlphaFoldDB" id="A0A6C0BLV1"/>
<protein>
    <submittedName>
        <fullName evidence="1">Uncharacterized protein</fullName>
    </submittedName>
</protein>
<organism evidence="1">
    <name type="scientific">viral metagenome</name>
    <dbReference type="NCBI Taxonomy" id="1070528"/>
    <lineage>
        <taxon>unclassified sequences</taxon>
        <taxon>metagenomes</taxon>
        <taxon>organismal metagenomes</taxon>
    </lineage>
</organism>
<sequence length="204" mass="23736">MMLTPLRLRLGLINEPMLSIPDDIIKYPFCYPNDPEFRQLMINTIGNRHGSYFDSLGKACIKFIVTRRMLVLLPGASISSLHHIRSKVNESMLTCFFERYGLCSEVKERHPSRSKSRCGQVMICLIGIIYYYLTSILEIPDAYSHIELWLRQHFELDQAIVDSRDNKRISCSIDHIPIVDTNNRLKRLSWPPRVKIPTSHSMKQ</sequence>
<dbReference type="GO" id="GO:0004525">
    <property type="term" value="F:ribonuclease III activity"/>
    <property type="evidence" value="ECO:0007669"/>
    <property type="project" value="InterPro"/>
</dbReference>